<reference evidence="2" key="1">
    <citation type="journal article" date="2019" name="Int. J. Syst. Evol. Microbiol.">
        <title>The Global Catalogue of Microorganisms (GCM) 10K type strain sequencing project: providing services to taxonomists for standard genome sequencing and annotation.</title>
        <authorList>
            <consortium name="The Broad Institute Genomics Platform"/>
            <consortium name="The Broad Institute Genome Sequencing Center for Infectious Disease"/>
            <person name="Wu L."/>
            <person name="Ma J."/>
        </authorList>
    </citation>
    <scope>NUCLEOTIDE SEQUENCE [LARGE SCALE GENOMIC DNA]</scope>
    <source>
        <strain evidence="2">JCM 18303</strain>
    </source>
</reference>
<evidence type="ECO:0000313" key="1">
    <source>
        <dbReference type="EMBL" id="GAA5160036.1"/>
    </source>
</evidence>
<accession>A0ABP9QDD1</accession>
<dbReference type="Proteomes" id="UP001428817">
    <property type="component" value="Unassembled WGS sequence"/>
</dbReference>
<dbReference type="EMBL" id="BAABJP010000020">
    <property type="protein sequence ID" value="GAA5160036.1"/>
    <property type="molecule type" value="Genomic_DNA"/>
</dbReference>
<sequence length="235" mass="26245">MDRRDWLTQLRAATHRRDGAAVVTLAEDPARPSGVLQLLGDGLAAVFDQRVDGLRPVLADCVAALRERGWAGDVELADQLDALSGTAPTPMLRSLAVDLDQLSELLEGDPMTTGGGIDLRTGEVWPRSVIEYAEEGADDLDAPDFEDEERFRWVDGGGSRDGYRDMESFIDTIGDHDRADRLGIAIQGRGAFRRFRDVLARWPDELDRWYAFRDERQRGRAREWLADAGYRVASD</sequence>
<name>A0ABP9QDD1_9PSEU</name>
<comment type="caution">
    <text evidence="1">The sequence shown here is derived from an EMBL/GenBank/DDBJ whole genome shotgun (WGS) entry which is preliminary data.</text>
</comment>
<keyword evidence="2" id="KW-1185">Reference proteome</keyword>
<dbReference type="Pfam" id="PF03682">
    <property type="entry name" value="UPF0158"/>
    <property type="match status" value="1"/>
</dbReference>
<proteinExistence type="predicted"/>
<dbReference type="RefSeq" id="WP_185060426.1">
    <property type="nucleotide sequence ID" value="NZ_BAABJP010000020.1"/>
</dbReference>
<protein>
    <submittedName>
        <fullName evidence="1">Uncharacterized protein</fullName>
    </submittedName>
</protein>
<dbReference type="InterPro" id="IPR005361">
    <property type="entry name" value="UPF0158"/>
</dbReference>
<organism evidence="1 2">
    <name type="scientific">Pseudonocardia eucalypti</name>
    <dbReference type="NCBI Taxonomy" id="648755"/>
    <lineage>
        <taxon>Bacteria</taxon>
        <taxon>Bacillati</taxon>
        <taxon>Actinomycetota</taxon>
        <taxon>Actinomycetes</taxon>
        <taxon>Pseudonocardiales</taxon>
        <taxon>Pseudonocardiaceae</taxon>
        <taxon>Pseudonocardia</taxon>
    </lineage>
</organism>
<evidence type="ECO:0000313" key="2">
    <source>
        <dbReference type="Proteomes" id="UP001428817"/>
    </source>
</evidence>
<gene>
    <name evidence="1" type="ORF">GCM10023321_42020</name>
</gene>